<gene>
    <name evidence="1" type="ORF">HNQ62_002763</name>
</gene>
<dbReference type="InterPro" id="IPR029063">
    <property type="entry name" value="SAM-dependent_MTases_sf"/>
</dbReference>
<evidence type="ECO:0000313" key="2">
    <source>
        <dbReference type="Proteomes" id="UP000582213"/>
    </source>
</evidence>
<dbReference type="Pfam" id="PF13578">
    <property type="entry name" value="Methyltransf_24"/>
    <property type="match status" value="1"/>
</dbReference>
<accession>A0A7J9RVF3</accession>
<organism evidence="1 2">
    <name type="scientific">Sulfurisphaera ohwakuensis</name>
    <dbReference type="NCBI Taxonomy" id="69656"/>
    <lineage>
        <taxon>Archaea</taxon>
        <taxon>Thermoproteota</taxon>
        <taxon>Thermoprotei</taxon>
        <taxon>Sulfolobales</taxon>
        <taxon>Sulfolobaceae</taxon>
        <taxon>Sulfurisphaera</taxon>
    </lineage>
</organism>
<protein>
    <submittedName>
        <fullName evidence="1">Uncharacterized protein</fullName>
    </submittedName>
</protein>
<dbReference type="AlphaFoldDB" id="A0A7J9RVF3"/>
<dbReference type="EMBL" id="JACHFY010000035">
    <property type="protein sequence ID" value="MBB5254988.1"/>
    <property type="molecule type" value="Genomic_DNA"/>
</dbReference>
<comment type="caution">
    <text evidence="1">The sequence shown here is derived from an EMBL/GenBank/DDBJ whole genome shotgun (WGS) entry which is preliminary data.</text>
</comment>
<sequence>MYFVHLIFYAKKEIPILKCLSRAIKSIIDENSGKNIEMFIHDSNHTYRWQSFEYELVYPLLSENGVLISDDIDFSYAFLDFIKNHNCRALGLFDRYKILGVLSKKKKTCKH</sequence>
<dbReference type="Gene3D" id="3.40.50.150">
    <property type="entry name" value="Vaccinia Virus protein VP39"/>
    <property type="match status" value="1"/>
</dbReference>
<name>A0A7J9RVF3_SULOH</name>
<dbReference type="RefSeq" id="WP_375781482.1">
    <property type="nucleotide sequence ID" value="NZ_JACHFY010000035.1"/>
</dbReference>
<reference evidence="1 2" key="1">
    <citation type="submission" date="2020-08" db="EMBL/GenBank/DDBJ databases">
        <title>Genomic Encyclopedia of Type Strains, Phase IV (KMG-IV): sequencing the most valuable type-strain genomes for metagenomic binning, comparative biology and taxonomic classification.</title>
        <authorList>
            <person name="Goeker M."/>
        </authorList>
    </citation>
    <scope>NUCLEOTIDE SEQUENCE [LARGE SCALE GENOMIC DNA]</scope>
    <source>
        <strain evidence="1 2">DSM 12421</strain>
    </source>
</reference>
<proteinExistence type="predicted"/>
<dbReference type="Proteomes" id="UP000582213">
    <property type="component" value="Unassembled WGS sequence"/>
</dbReference>
<evidence type="ECO:0000313" key="1">
    <source>
        <dbReference type="EMBL" id="MBB5254988.1"/>
    </source>
</evidence>